<name>A0ABR3WPK3_9PEZI</name>
<accession>A0ABR3WPK3</accession>
<evidence type="ECO:0000256" key="3">
    <source>
        <dbReference type="SAM" id="MobiDB-lite"/>
    </source>
</evidence>
<reference evidence="4 5" key="1">
    <citation type="journal article" date="2024" name="Commun. Biol.">
        <title>Comparative genomic analysis of thermophilic fungi reveals convergent evolutionary adaptations and gene losses.</title>
        <authorList>
            <person name="Steindorff A.S."/>
            <person name="Aguilar-Pontes M.V."/>
            <person name="Robinson A.J."/>
            <person name="Andreopoulos B."/>
            <person name="LaButti K."/>
            <person name="Kuo A."/>
            <person name="Mondo S."/>
            <person name="Riley R."/>
            <person name="Otillar R."/>
            <person name="Haridas S."/>
            <person name="Lipzen A."/>
            <person name="Grimwood J."/>
            <person name="Schmutz J."/>
            <person name="Clum A."/>
            <person name="Reid I.D."/>
            <person name="Moisan M.C."/>
            <person name="Butler G."/>
            <person name="Nguyen T.T.M."/>
            <person name="Dewar K."/>
            <person name="Conant G."/>
            <person name="Drula E."/>
            <person name="Henrissat B."/>
            <person name="Hansel C."/>
            <person name="Singer S."/>
            <person name="Hutchinson M.I."/>
            <person name="de Vries R.P."/>
            <person name="Natvig D.O."/>
            <person name="Powell A.J."/>
            <person name="Tsang A."/>
            <person name="Grigoriev I.V."/>
        </authorList>
    </citation>
    <scope>NUCLEOTIDE SEQUENCE [LARGE SCALE GENOMIC DNA]</scope>
    <source>
        <strain evidence="4 5">ATCC 24622</strain>
    </source>
</reference>
<comment type="caution">
    <text evidence="4">The sequence shown here is derived from an EMBL/GenBank/DDBJ whole genome shotgun (WGS) entry which is preliminary data.</text>
</comment>
<dbReference type="InterPro" id="IPR027417">
    <property type="entry name" value="P-loop_NTPase"/>
</dbReference>
<evidence type="ECO:0000256" key="1">
    <source>
        <dbReference type="ARBA" id="ARBA00005043"/>
    </source>
</evidence>
<dbReference type="EMBL" id="JAZHXJ010000289">
    <property type="protein sequence ID" value="KAL1865600.1"/>
    <property type="molecule type" value="Genomic_DNA"/>
</dbReference>
<dbReference type="Proteomes" id="UP001586593">
    <property type="component" value="Unassembled WGS sequence"/>
</dbReference>
<sequence>MATRSAALLDPFLSVPPESSLILLTGILGASTNWLLLRYLQRALGLSPSSTSPEARQRDNQDGNGGSNESQEEETTVVVLASFLRDFSFWRDGFSRLGRGLDLEALGRHGRFAFVDGLDGLFAPASSSSSQRQAPTAPTRGPEVMSPAMGRRPLVPISPVGRPAGDSQKWKFTIPRSAGVREVGRTLSEAVDFLRYPPQTAAGTSGKRKVVLVIDQLDFLAAATEGEASGNDIRDMLLDLRENVHSTILTIAADDPLVAHQTTTLEREHAALALSLAHEAAMVLSLRLLDTGTAKDVSGVIRITRGGAASEAGPGLAISDENEGEKEYLYHVGGDGGLRVFERGQ</sequence>
<dbReference type="CDD" id="cd19495">
    <property type="entry name" value="Elp6"/>
    <property type="match status" value="1"/>
</dbReference>
<comment type="similarity">
    <text evidence="2">Belongs to the ELP6 family.</text>
</comment>
<keyword evidence="5" id="KW-1185">Reference proteome</keyword>
<dbReference type="PANTHER" id="PTHR16184">
    <property type="entry name" value="ELONGATOR COMPLEX PROTEIN 6"/>
    <property type="match status" value="1"/>
</dbReference>
<protein>
    <recommendedName>
        <fullName evidence="6">Elongator complex protein 6</fullName>
    </recommendedName>
</protein>
<evidence type="ECO:0000313" key="4">
    <source>
        <dbReference type="EMBL" id="KAL1865600.1"/>
    </source>
</evidence>
<evidence type="ECO:0000313" key="5">
    <source>
        <dbReference type="Proteomes" id="UP001586593"/>
    </source>
</evidence>
<comment type="pathway">
    <text evidence="1">tRNA modification; 5-methoxycarbonylmethyl-2-thiouridine-tRNA biosynthesis.</text>
</comment>
<proteinExistence type="inferred from homology"/>
<evidence type="ECO:0000256" key="2">
    <source>
        <dbReference type="ARBA" id="ARBA00008837"/>
    </source>
</evidence>
<dbReference type="Gene3D" id="3.40.50.300">
    <property type="entry name" value="P-loop containing nucleotide triphosphate hydrolases"/>
    <property type="match status" value="1"/>
</dbReference>
<organism evidence="4 5">
    <name type="scientific">Phialemonium thermophilum</name>
    <dbReference type="NCBI Taxonomy" id="223376"/>
    <lineage>
        <taxon>Eukaryota</taxon>
        <taxon>Fungi</taxon>
        <taxon>Dikarya</taxon>
        <taxon>Ascomycota</taxon>
        <taxon>Pezizomycotina</taxon>
        <taxon>Sordariomycetes</taxon>
        <taxon>Sordariomycetidae</taxon>
        <taxon>Cephalothecales</taxon>
        <taxon>Cephalothecaceae</taxon>
        <taxon>Phialemonium</taxon>
    </lineage>
</organism>
<gene>
    <name evidence="4" type="ORF">VTK73DRAFT_5139</name>
</gene>
<dbReference type="PANTHER" id="PTHR16184:SF6">
    <property type="entry name" value="ELONGATOR COMPLEX PROTEIN 6"/>
    <property type="match status" value="1"/>
</dbReference>
<feature type="region of interest" description="Disordered" evidence="3">
    <location>
        <begin position="47"/>
        <end position="74"/>
    </location>
</feature>
<evidence type="ECO:0008006" key="6">
    <source>
        <dbReference type="Google" id="ProtNLM"/>
    </source>
</evidence>
<feature type="region of interest" description="Disordered" evidence="3">
    <location>
        <begin position="125"/>
        <end position="168"/>
    </location>
</feature>
<dbReference type="InterPro" id="IPR018627">
    <property type="entry name" value="ELP6"/>
</dbReference>